<gene>
    <name evidence="1" type="ORF">NC99_38740</name>
</gene>
<dbReference type="EMBL" id="LGIA01000192">
    <property type="protein sequence ID" value="KOH43314.1"/>
    <property type="molecule type" value="Genomic_DNA"/>
</dbReference>
<reference evidence="2" key="1">
    <citation type="submission" date="2015-07" db="EMBL/GenBank/DDBJ databases">
        <title>Genome sequencing of Sunxiuqinia dokdonensis strain SK.</title>
        <authorList>
            <person name="Ahn S."/>
            <person name="Kim B.-C."/>
        </authorList>
    </citation>
    <scope>NUCLEOTIDE SEQUENCE [LARGE SCALE GENOMIC DNA]</scope>
    <source>
        <strain evidence="2">SK</strain>
    </source>
</reference>
<keyword evidence="2" id="KW-1185">Reference proteome</keyword>
<dbReference type="AlphaFoldDB" id="A0A0L8V4G2"/>
<evidence type="ECO:0000313" key="1">
    <source>
        <dbReference type="EMBL" id="KOH43314.1"/>
    </source>
</evidence>
<protein>
    <submittedName>
        <fullName evidence="1">Uncharacterized protein</fullName>
    </submittedName>
</protein>
<name>A0A0L8V4G2_9BACT</name>
<proteinExistence type="predicted"/>
<accession>A0A0L8V4G2</accession>
<dbReference type="Proteomes" id="UP000036958">
    <property type="component" value="Unassembled WGS sequence"/>
</dbReference>
<comment type="caution">
    <text evidence="1">The sequence shown here is derived from an EMBL/GenBank/DDBJ whole genome shotgun (WGS) entry which is preliminary data.</text>
</comment>
<organism evidence="1 2">
    <name type="scientific">Sunxiuqinia dokdonensis</name>
    <dbReference type="NCBI Taxonomy" id="1409788"/>
    <lineage>
        <taxon>Bacteria</taxon>
        <taxon>Pseudomonadati</taxon>
        <taxon>Bacteroidota</taxon>
        <taxon>Bacteroidia</taxon>
        <taxon>Marinilabiliales</taxon>
        <taxon>Prolixibacteraceae</taxon>
        <taxon>Sunxiuqinia</taxon>
    </lineage>
</organism>
<evidence type="ECO:0000313" key="2">
    <source>
        <dbReference type="Proteomes" id="UP000036958"/>
    </source>
</evidence>
<sequence>MNIKWNYAIQSTKFFEFIFDKNFKQLNTCTLHQQKKFTPSISIFSESLKFRKNGAKRTGNKKLRKADLV</sequence>